<protein>
    <recommendedName>
        <fullName evidence="9">Neutral metalloproteinase</fullName>
        <ecNumber evidence="9">3.4.24.-</ecNumber>
    </recommendedName>
</protein>
<gene>
    <name evidence="13" type="ORF">J2X04_000965</name>
</gene>
<accession>A0ABU1VMY1</accession>
<proteinExistence type="inferred from homology"/>
<evidence type="ECO:0000256" key="1">
    <source>
        <dbReference type="ARBA" id="ARBA00009388"/>
    </source>
</evidence>
<evidence type="ECO:0000256" key="2">
    <source>
        <dbReference type="ARBA" id="ARBA00022670"/>
    </source>
</evidence>
<evidence type="ECO:0000256" key="6">
    <source>
        <dbReference type="ARBA" id="ARBA00022833"/>
    </source>
</evidence>
<feature type="domain" description="FTP" evidence="12">
    <location>
        <begin position="49"/>
        <end position="91"/>
    </location>
</feature>
<dbReference type="Gene3D" id="1.10.390.10">
    <property type="entry name" value="Neutral Protease Domain 2"/>
    <property type="match status" value="1"/>
</dbReference>
<organism evidence="13 14">
    <name type="scientific">Agrilutibacter niabensis</name>
    <dbReference type="NCBI Taxonomy" id="380628"/>
    <lineage>
        <taxon>Bacteria</taxon>
        <taxon>Pseudomonadati</taxon>
        <taxon>Pseudomonadota</taxon>
        <taxon>Gammaproteobacteria</taxon>
        <taxon>Lysobacterales</taxon>
        <taxon>Lysobacteraceae</taxon>
        <taxon>Agrilutibacter</taxon>
    </lineage>
</organism>
<comment type="cofactor">
    <cofactor evidence="9">
        <name>Zn(2+)</name>
        <dbReference type="ChEBI" id="CHEBI:29105"/>
    </cofactor>
</comment>
<dbReference type="PANTHER" id="PTHR33794">
    <property type="entry name" value="BACILLOLYSIN"/>
    <property type="match status" value="1"/>
</dbReference>
<dbReference type="InterPro" id="IPR050728">
    <property type="entry name" value="Zinc_Metalloprotease_M4"/>
</dbReference>
<dbReference type="Pfam" id="PF01447">
    <property type="entry name" value="Peptidase_M4"/>
    <property type="match status" value="1"/>
</dbReference>
<dbReference type="Pfam" id="PF02868">
    <property type="entry name" value="Peptidase_M4_C"/>
    <property type="match status" value="1"/>
</dbReference>
<sequence length="556" mass="58119">MSSLAKALSVAILMGTAGQSAAAINGAAVDRALTAVRLNPAATRLSAADAFTARSVIVDANGTEHVRMDRTYRGLPVIGGDMVVHSRAGVLQGTSVTLAKPINVGVTPALSVDSAITAAGVQFGTQFEAVPSASLVVFAASANPKLAYDVLYTGTAKDGTPQRMHYYVDALDGAILAKEDAIKTGILPGTGAQTGTTPPPPSVTPASGPGYSLFAGTVPLNTQWNATRRIYELVDSTRGNTAITDMGNGYRGAGTLMVDADNKWGNAALSDRVSTGVDASYGFTKTWDFYKNTFGRVGIRGDGVGAMGAVHYSINYVNAFWNDDCFCMSFGDGNGTTVRPLVAIDIVGHEVSHGVTAATAKLIYSGESGGLNEANSDIFGTMIEYYANNANQPPNYVIGEQIFATPAWNKFIRTMFKPYLDKTSPDCYPNAANPAGTGNRPMSEWSMMDVHYTSGVANHFFYLLAEGAVVPAGYDAGTPANLTPASLVCNGNTALVGIGREAAQQIWYKALTQYMVSNTNYAGARAATLSAAADLYGAGSREQQAVADAWAAVSVF</sequence>
<dbReference type="PRINTS" id="PR00730">
    <property type="entry name" value="THERMOLYSIN"/>
</dbReference>
<keyword evidence="9" id="KW-0964">Secreted</keyword>
<dbReference type="Pfam" id="PF07504">
    <property type="entry name" value="FTP"/>
    <property type="match status" value="1"/>
</dbReference>
<dbReference type="EMBL" id="JAVDVW010000001">
    <property type="protein sequence ID" value="MDR7098618.1"/>
    <property type="molecule type" value="Genomic_DNA"/>
</dbReference>
<dbReference type="Gene3D" id="3.10.170.10">
    <property type="match status" value="1"/>
</dbReference>
<name>A0ABU1VMY1_9GAMM</name>
<feature type="domain" description="Peptidase M4" evidence="10">
    <location>
        <begin position="209"/>
        <end position="356"/>
    </location>
</feature>
<dbReference type="Gene3D" id="3.10.450.490">
    <property type="match status" value="1"/>
</dbReference>
<dbReference type="Proteomes" id="UP001267878">
    <property type="component" value="Unassembled WGS sequence"/>
</dbReference>
<dbReference type="CDD" id="cd09597">
    <property type="entry name" value="M4_TLP"/>
    <property type="match status" value="1"/>
</dbReference>
<evidence type="ECO:0000256" key="5">
    <source>
        <dbReference type="ARBA" id="ARBA00022801"/>
    </source>
</evidence>
<dbReference type="GO" id="GO:0008237">
    <property type="term" value="F:metallopeptidase activity"/>
    <property type="evidence" value="ECO:0007669"/>
    <property type="project" value="UniProtKB-KW"/>
</dbReference>
<evidence type="ECO:0000259" key="12">
    <source>
        <dbReference type="Pfam" id="PF07504"/>
    </source>
</evidence>
<evidence type="ECO:0000313" key="14">
    <source>
        <dbReference type="Proteomes" id="UP001267878"/>
    </source>
</evidence>
<dbReference type="Gene3D" id="3.10.450.40">
    <property type="match status" value="1"/>
</dbReference>
<evidence type="ECO:0000259" key="11">
    <source>
        <dbReference type="Pfam" id="PF02868"/>
    </source>
</evidence>
<dbReference type="InterPro" id="IPR011096">
    <property type="entry name" value="FTP_domain"/>
</dbReference>
<dbReference type="InterPro" id="IPR023612">
    <property type="entry name" value="Peptidase_M4"/>
</dbReference>
<feature type="signal peptide" evidence="9">
    <location>
        <begin position="1"/>
        <end position="22"/>
    </location>
</feature>
<evidence type="ECO:0000256" key="9">
    <source>
        <dbReference type="RuleBase" id="RU366073"/>
    </source>
</evidence>
<comment type="similarity">
    <text evidence="1 9">Belongs to the peptidase M4 family.</text>
</comment>
<dbReference type="SUPFAM" id="SSF55486">
    <property type="entry name" value="Metalloproteases ('zincins'), catalytic domain"/>
    <property type="match status" value="1"/>
</dbReference>
<evidence type="ECO:0000256" key="8">
    <source>
        <dbReference type="ARBA" id="ARBA00023145"/>
    </source>
</evidence>
<evidence type="ECO:0000256" key="3">
    <source>
        <dbReference type="ARBA" id="ARBA00022723"/>
    </source>
</evidence>
<evidence type="ECO:0000256" key="4">
    <source>
        <dbReference type="ARBA" id="ARBA00022729"/>
    </source>
</evidence>
<keyword evidence="6 9" id="KW-0862">Zinc</keyword>
<dbReference type="RefSeq" id="WP_310052640.1">
    <property type="nucleotide sequence ID" value="NZ_JAVDVW010000001.1"/>
</dbReference>
<keyword evidence="8" id="KW-0865">Zymogen</keyword>
<comment type="caution">
    <text evidence="13">The sequence shown here is derived from an EMBL/GenBank/DDBJ whole genome shotgun (WGS) entry which is preliminary data.</text>
</comment>
<keyword evidence="7 9" id="KW-0482">Metalloprotease</keyword>
<keyword evidence="4 9" id="KW-0732">Signal</keyword>
<keyword evidence="2 9" id="KW-0645">Protease</keyword>
<dbReference type="InterPro" id="IPR013856">
    <property type="entry name" value="Peptidase_M4_domain"/>
</dbReference>
<keyword evidence="14" id="KW-1185">Reference proteome</keyword>
<comment type="subcellular location">
    <subcellularLocation>
        <location evidence="9">Secreted</location>
    </subcellularLocation>
</comment>
<feature type="chain" id="PRO_5045001806" description="Neutral metalloproteinase" evidence="9">
    <location>
        <begin position="23"/>
        <end position="556"/>
    </location>
</feature>
<evidence type="ECO:0000313" key="13">
    <source>
        <dbReference type="EMBL" id="MDR7098618.1"/>
    </source>
</evidence>
<comment type="function">
    <text evidence="9">Extracellular zinc metalloprotease.</text>
</comment>
<keyword evidence="5 9" id="KW-0378">Hydrolase</keyword>
<reference evidence="13 14" key="1">
    <citation type="submission" date="2023-07" db="EMBL/GenBank/DDBJ databases">
        <title>Sorghum-associated microbial communities from plants grown in Nebraska, USA.</title>
        <authorList>
            <person name="Schachtman D."/>
        </authorList>
    </citation>
    <scope>NUCLEOTIDE SEQUENCE [LARGE SCALE GENOMIC DNA]</scope>
    <source>
        <strain evidence="13 14">BE187</strain>
    </source>
</reference>
<evidence type="ECO:0000259" key="10">
    <source>
        <dbReference type="Pfam" id="PF01447"/>
    </source>
</evidence>
<dbReference type="InterPro" id="IPR001570">
    <property type="entry name" value="Peptidase_M4_C_domain"/>
</dbReference>
<dbReference type="PANTHER" id="PTHR33794:SF1">
    <property type="entry name" value="BACILLOLYSIN"/>
    <property type="match status" value="1"/>
</dbReference>
<keyword evidence="3" id="KW-0479">Metal-binding</keyword>
<evidence type="ECO:0000256" key="7">
    <source>
        <dbReference type="ARBA" id="ARBA00023049"/>
    </source>
</evidence>
<dbReference type="InterPro" id="IPR027268">
    <property type="entry name" value="Peptidase_M4/M1_CTD_sf"/>
</dbReference>
<dbReference type="EC" id="3.4.24.-" evidence="9"/>
<feature type="domain" description="Peptidase M4 C-terminal" evidence="11">
    <location>
        <begin position="360"/>
        <end position="555"/>
    </location>
</feature>